<reference evidence="1 2" key="1">
    <citation type="submission" date="2019-06" db="EMBL/GenBank/DDBJ databases">
        <title>Draft genomes of female and male turbot (Scophthalmus maximus).</title>
        <authorList>
            <person name="Xu H."/>
            <person name="Xu X.-W."/>
            <person name="Shao C."/>
            <person name="Chen S."/>
        </authorList>
    </citation>
    <scope>NUCLEOTIDE SEQUENCE [LARGE SCALE GENOMIC DNA]</scope>
    <source>
        <strain evidence="1">Ysfricsl-2016a</strain>
        <tissue evidence="1">Blood</tissue>
    </source>
</reference>
<dbReference type="Proteomes" id="UP000438429">
    <property type="component" value="Unassembled WGS sequence"/>
</dbReference>
<protein>
    <submittedName>
        <fullName evidence="1">Uncharacterized protein</fullName>
    </submittedName>
</protein>
<gene>
    <name evidence="1" type="ORF">F2P81_018695</name>
</gene>
<proteinExistence type="predicted"/>
<accession>A0A6A4SCT9</accession>
<organism evidence="1 2">
    <name type="scientific">Scophthalmus maximus</name>
    <name type="common">Turbot</name>
    <name type="synonym">Psetta maxima</name>
    <dbReference type="NCBI Taxonomy" id="52904"/>
    <lineage>
        <taxon>Eukaryota</taxon>
        <taxon>Metazoa</taxon>
        <taxon>Chordata</taxon>
        <taxon>Craniata</taxon>
        <taxon>Vertebrata</taxon>
        <taxon>Euteleostomi</taxon>
        <taxon>Actinopterygii</taxon>
        <taxon>Neopterygii</taxon>
        <taxon>Teleostei</taxon>
        <taxon>Neoteleostei</taxon>
        <taxon>Acanthomorphata</taxon>
        <taxon>Carangaria</taxon>
        <taxon>Pleuronectiformes</taxon>
        <taxon>Pleuronectoidei</taxon>
        <taxon>Scophthalmidae</taxon>
        <taxon>Scophthalmus</taxon>
    </lineage>
</organism>
<name>A0A6A4SCT9_SCOMX</name>
<dbReference type="AlphaFoldDB" id="A0A6A4SCT9"/>
<comment type="caution">
    <text evidence="1">The sequence shown here is derived from an EMBL/GenBank/DDBJ whole genome shotgun (WGS) entry which is preliminary data.</text>
</comment>
<sequence length="159" mass="17628">MSESAEPATGVTGKASLTQQCRSPWLRTHQQSLQYNVPLSFPETRLVRLTLLFSKSMLNICPDLSGSLYEFNSAELFFREALQTSKRKASRRWNANLADSKFVSSVCAHAAPVGVNTLTSSAVRTPSTSRLRILRNPKRGVRYAARRRDGPACGKDVIL</sequence>
<dbReference type="EMBL" id="VEVO01000016">
    <property type="protein sequence ID" value="KAF0029590.1"/>
    <property type="molecule type" value="Genomic_DNA"/>
</dbReference>
<evidence type="ECO:0000313" key="1">
    <source>
        <dbReference type="EMBL" id="KAF0029590.1"/>
    </source>
</evidence>
<evidence type="ECO:0000313" key="2">
    <source>
        <dbReference type="Proteomes" id="UP000438429"/>
    </source>
</evidence>